<dbReference type="PANTHER" id="PTHR42745">
    <property type="match status" value="1"/>
</dbReference>
<dbReference type="InterPro" id="IPR046348">
    <property type="entry name" value="SIS_dom_sf"/>
</dbReference>
<dbReference type="CDD" id="cd05014">
    <property type="entry name" value="SIS_Kpsf"/>
    <property type="match status" value="1"/>
</dbReference>
<dbReference type="Pfam" id="PF01380">
    <property type="entry name" value="SIS"/>
    <property type="match status" value="1"/>
</dbReference>
<comment type="caution">
    <text evidence="2">The sequence shown here is derived from an EMBL/GenBank/DDBJ whole genome shotgun (WGS) entry which is preliminary data.</text>
</comment>
<keyword evidence="3" id="KW-1185">Reference proteome</keyword>
<evidence type="ECO:0000313" key="2">
    <source>
        <dbReference type="EMBL" id="MBZ2198437.1"/>
    </source>
</evidence>
<evidence type="ECO:0000259" key="1">
    <source>
        <dbReference type="PROSITE" id="PS51464"/>
    </source>
</evidence>
<reference evidence="2 3" key="1">
    <citation type="submission" date="2021-04" db="EMBL/GenBank/DDBJ databases">
        <title>Ruania sp. nov., isolated from sandy soil of mangrove forest.</title>
        <authorList>
            <person name="Ge X."/>
            <person name="Huang R."/>
            <person name="Liu W."/>
        </authorList>
    </citation>
    <scope>NUCLEOTIDE SEQUENCE [LARGE SCALE GENOMIC DNA]</scope>
    <source>
        <strain evidence="2 3">N2-46</strain>
    </source>
</reference>
<dbReference type="SUPFAM" id="SSF53697">
    <property type="entry name" value="SIS domain"/>
    <property type="match status" value="1"/>
</dbReference>
<dbReference type="InterPro" id="IPR035474">
    <property type="entry name" value="SIS_Kpsf"/>
</dbReference>
<dbReference type="Gene3D" id="3.40.50.10490">
    <property type="entry name" value="Glucose-6-phosphate isomerase like protein, domain 1"/>
    <property type="match status" value="1"/>
</dbReference>
<dbReference type="PROSITE" id="PS51464">
    <property type="entry name" value="SIS"/>
    <property type="match status" value="1"/>
</dbReference>
<name>A0ABS7SDM9_9MICO</name>
<proteinExistence type="predicted"/>
<organism evidence="2 3">
    <name type="scientific">Occultella gossypii</name>
    <dbReference type="NCBI Taxonomy" id="2800820"/>
    <lineage>
        <taxon>Bacteria</taxon>
        <taxon>Bacillati</taxon>
        <taxon>Actinomycetota</taxon>
        <taxon>Actinomycetes</taxon>
        <taxon>Micrococcales</taxon>
        <taxon>Ruaniaceae</taxon>
        <taxon>Occultella</taxon>
    </lineage>
</organism>
<gene>
    <name evidence="2" type="ORF">KCQ71_19960</name>
</gene>
<dbReference type="Proteomes" id="UP000826651">
    <property type="component" value="Unassembled WGS sequence"/>
</dbReference>
<dbReference type="InterPro" id="IPR050986">
    <property type="entry name" value="GutQ/KpsF_isomerases"/>
</dbReference>
<dbReference type="InterPro" id="IPR001347">
    <property type="entry name" value="SIS_dom"/>
</dbReference>
<dbReference type="EMBL" id="JAGSHT010000019">
    <property type="protein sequence ID" value="MBZ2198437.1"/>
    <property type="molecule type" value="Genomic_DNA"/>
</dbReference>
<sequence>MHRRTERGTVATLADAISAAHAAMLVESRSIARTADRVQPALAEAITLIRASSGRVLVSGLGKSGHIAHKIAATLASTGTPAQFVHAGEALHGDSGAATAADVAILISNSGETAEVCQFAHMLTGWDVPIIAMTRNPDSPLAFFARVVLDISVDGEADPLGLAPTASTASTLAVGDALAIALMTLSGFTPAQFAERHPGGALGHQLLGAAPRQVSSAPRQVTP</sequence>
<protein>
    <submittedName>
        <fullName evidence="2">SIS domain-containing protein</fullName>
    </submittedName>
</protein>
<evidence type="ECO:0000313" key="3">
    <source>
        <dbReference type="Proteomes" id="UP000826651"/>
    </source>
</evidence>
<accession>A0ABS7SDM9</accession>
<dbReference type="PANTHER" id="PTHR42745:SF1">
    <property type="entry name" value="ARABINOSE 5-PHOSPHATE ISOMERASE KDSD"/>
    <property type="match status" value="1"/>
</dbReference>
<feature type="domain" description="SIS" evidence="1">
    <location>
        <begin position="45"/>
        <end position="188"/>
    </location>
</feature>